<dbReference type="InterPro" id="IPR041677">
    <property type="entry name" value="DNA2/NAM7_AAA_11"/>
</dbReference>
<accession>A0ABT4CCX2</accession>
<evidence type="ECO:0000256" key="5">
    <source>
        <dbReference type="ARBA" id="ARBA00022840"/>
    </source>
</evidence>
<evidence type="ECO:0000256" key="1">
    <source>
        <dbReference type="ARBA" id="ARBA00007913"/>
    </source>
</evidence>
<reference evidence="7" key="1">
    <citation type="submission" date="2022-08" db="EMBL/GenBank/DDBJ databases">
        <title>Genome sequencing of Nocardioides sp. STR2.</title>
        <authorList>
            <person name="So Y."/>
        </authorList>
    </citation>
    <scope>NUCLEOTIDE SEQUENCE</scope>
    <source>
        <strain evidence="7">STR2</strain>
    </source>
</reference>
<dbReference type="InterPro" id="IPR041679">
    <property type="entry name" value="DNA2/NAM7-like_C"/>
</dbReference>
<keyword evidence="8" id="KW-1185">Reference proteome</keyword>
<comment type="similarity">
    <text evidence="1">Belongs to the DNA2/NAM7 helicase family.</text>
</comment>
<evidence type="ECO:0000256" key="2">
    <source>
        <dbReference type="ARBA" id="ARBA00022741"/>
    </source>
</evidence>
<evidence type="ECO:0000256" key="4">
    <source>
        <dbReference type="ARBA" id="ARBA00022806"/>
    </source>
</evidence>
<protein>
    <submittedName>
        <fullName evidence="7">AAA domain-containing protein</fullName>
    </submittedName>
</protein>
<dbReference type="PANTHER" id="PTHR43788">
    <property type="entry name" value="DNA2/NAM7 HELICASE FAMILY MEMBER"/>
    <property type="match status" value="1"/>
</dbReference>
<keyword evidence="3" id="KW-0378">Hydrolase</keyword>
<feature type="domain" description="AAA+ ATPase" evidence="6">
    <location>
        <begin position="293"/>
        <end position="603"/>
    </location>
</feature>
<evidence type="ECO:0000259" key="6">
    <source>
        <dbReference type="SMART" id="SM00382"/>
    </source>
</evidence>
<dbReference type="PANTHER" id="PTHR43788:SF8">
    <property type="entry name" value="DNA-BINDING PROTEIN SMUBP-2"/>
    <property type="match status" value="1"/>
</dbReference>
<dbReference type="Pfam" id="PF13086">
    <property type="entry name" value="AAA_11"/>
    <property type="match status" value="1"/>
</dbReference>
<comment type="caution">
    <text evidence="7">The sequence shown here is derived from an EMBL/GenBank/DDBJ whole genome shotgun (WGS) entry which is preliminary data.</text>
</comment>
<dbReference type="InterPro" id="IPR027417">
    <property type="entry name" value="P-loop_NTPase"/>
</dbReference>
<keyword evidence="4" id="KW-0347">Helicase</keyword>
<evidence type="ECO:0000256" key="3">
    <source>
        <dbReference type="ARBA" id="ARBA00022801"/>
    </source>
</evidence>
<organism evidence="7 8">
    <name type="scientific">Nocardioides pini</name>
    <dbReference type="NCBI Taxonomy" id="2975053"/>
    <lineage>
        <taxon>Bacteria</taxon>
        <taxon>Bacillati</taxon>
        <taxon>Actinomycetota</taxon>
        <taxon>Actinomycetes</taxon>
        <taxon>Propionibacteriales</taxon>
        <taxon>Nocardioidaceae</taxon>
        <taxon>Nocardioides</taxon>
    </lineage>
</organism>
<dbReference type="Proteomes" id="UP001074726">
    <property type="component" value="Unassembled WGS sequence"/>
</dbReference>
<dbReference type="InterPro" id="IPR003593">
    <property type="entry name" value="AAA+_ATPase"/>
</dbReference>
<dbReference type="SUPFAM" id="SSF52540">
    <property type="entry name" value="P-loop containing nucleoside triphosphate hydrolases"/>
    <property type="match status" value="1"/>
</dbReference>
<gene>
    <name evidence="7" type="ORF">NYO98_11060</name>
</gene>
<dbReference type="RefSeq" id="WP_268111732.1">
    <property type="nucleotide sequence ID" value="NZ_JAPPUX010000003.1"/>
</dbReference>
<dbReference type="Pfam" id="PF13087">
    <property type="entry name" value="AAA_12"/>
    <property type="match status" value="1"/>
</dbReference>
<dbReference type="InterPro" id="IPR050534">
    <property type="entry name" value="Coronavir_polyprotein_1ab"/>
</dbReference>
<dbReference type="EMBL" id="JAPPUX010000003">
    <property type="protein sequence ID" value="MCY4726816.1"/>
    <property type="molecule type" value="Genomic_DNA"/>
</dbReference>
<dbReference type="Gene3D" id="3.40.50.300">
    <property type="entry name" value="P-loop containing nucleotide triphosphate hydrolases"/>
    <property type="match status" value="2"/>
</dbReference>
<sequence length="996" mass="108056">MTVPATLVFAIDLLMGHHPELTPEELCDQLRARNWDIDVEAVTAHVVQRKAHATVPEADAVPVAPVPAALVRTRDRGPWHVQPESSEQLVLQGIELDAIPEELAAAVRDFGAGPVLFDPPSPPSSTMSAEFEDALQEISSALTAEIMANSELAADRRVALRSGHLLSRGRNGFTARWEMDIDIPVVDGATVKLTSQSVVADAEVVQMAGTSITLFVAATEKLLDEEVLLVLDASFLLELRRAYVRRLLKGDATLDSTAALGFMKDPLPTAHSGDYRAPGLNAEQAAFVDRALNPGTTWLWGPPGTGKTTTLAHLLHELRRKRLRTLFVSNTNAAVDTAILKFLDGIVEARLGEIVRIGNPSSVGIAGRQETPVLIDEIAAASGLEAGAHLASCRKQINKLKTENAKRILSLKDPVAARDRGWLGTPDMDYFELLQVREVSGTEAVLDRTEGEIGRLVEQRRSLESLVSLIKQEIVDRGRTVFATVHQTYLNALEGQRFDVVVIDEASMVSSDLVTIAAGLGTGHTIIAGDFRQLSPISAATSVAAERWLRVSPFDKAGVASRVREGTVPPNLTALTTQHRMRPSIERVIGSSFYPEVGLRSGESIATRPRGRPTPIDDELVFVDTSGLRPWMTRRNGRYSRLNVLHAQVIDAIAGQVNDGSSFGAVSPFAPQARLLESLVSSREGHAASTVHRFQGGERDVMAWDMTEGRAGATRVNRWFDATHADEEGARLINVAMSRARDQLYVVADMDRARSGCSDRSVVRRVLDVVQAEGTTVSAVDVLRSSAGRTTAHRAGDYHPLMVALARDEEWAVVYSAEPPRSIDPALEVEIALAVRAGRSLYVRCGVPDRDSQRAALARLLLLGCHVQLVRPCRENILLTPSGVITSSGSLISPGATQLWLHTVDVGFAGTALRLISRRGDANPVNGEADHLCRLGHPLLVDHGREHDFRGRCLTCQGDVTEHVRTTRSRTRGAARSAARCHSCGHEFDATGWCKC</sequence>
<keyword evidence="5" id="KW-0067">ATP-binding</keyword>
<keyword evidence="2" id="KW-0547">Nucleotide-binding</keyword>
<evidence type="ECO:0000313" key="8">
    <source>
        <dbReference type="Proteomes" id="UP001074726"/>
    </source>
</evidence>
<dbReference type="SMART" id="SM00382">
    <property type="entry name" value="AAA"/>
    <property type="match status" value="1"/>
</dbReference>
<evidence type="ECO:0000313" key="7">
    <source>
        <dbReference type="EMBL" id="MCY4726816.1"/>
    </source>
</evidence>
<name>A0ABT4CCX2_9ACTN</name>
<proteinExistence type="inferred from homology"/>